<name>A0A9X3L6Q2_9BACI</name>
<proteinExistence type="predicted"/>
<organism evidence="1 2">
    <name type="scientific">Psychrobacillus psychrodurans</name>
    <dbReference type="NCBI Taxonomy" id="126157"/>
    <lineage>
        <taxon>Bacteria</taxon>
        <taxon>Bacillati</taxon>
        <taxon>Bacillota</taxon>
        <taxon>Bacilli</taxon>
        <taxon>Bacillales</taxon>
        <taxon>Bacillaceae</taxon>
        <taxon>Psychrobacillus</taxon>
    </lineage>
</organism>
<dbReference type="RefSeq" id="WP_269920963.1">
    <property type="nucleotide sequence ID" value="NZ_JAMKBI010000002.1"/>
</dbReference>
<accession>A0A9X3L6Q2</accession>
<comment type="caution">
    <text evidence="1">The sequence shown here is derived from an EMBL/GenBank/DDBJ whole genome shotgun (WGS) entry which is preliminary data.</text>
</comment>
<dbReference type="EMBL" id="JAMKBI010000002">
    <property type="protein sequence ID" value="MCZ8532385.1"/>
    <property type="molecule type" value="Genomic_DNA"/>
</dbReference>
<evidence type="ECO:0000313" key="2">
    <source>
        <dbReference type="Proteomes" id="UP001152172"/>
    </source>
</evidence>
<evidence type="ECO:0008006" key="3">
    <source>
        <dbReference type="Google" id="ProtNLM"/>
    </source>
</evidence>
<keyword evidence="2" id="KW-1185">Reference proteome</keyword>
<dbReference type="AlphaFoldDB" id="A0A9X3L6Q2"/>
<reference evidence="1" key="1">
    <citation type="submission" date="2022-05" db="EMBL/GenBank/DDBJ databases">
        <authorList>
            <person name="Colautti A."/>
            <person name="Iacumin L."/>
        </authorList>
    </citation>
    <scope>NUCLEOTIDE SEQUENCE</scope>
    <source>
        <strain evidence="1">DSM 30747</strain>
    </source>
</reference>
<sequence>MIKNKLTKKIEETTDQEIVLTEEEKDFAEKNLLLPAGLNVIQQNLFSEAIIERYNKETDELISKESIAFLQSPISYFKDNIQEYTFLETKVLDIVSVDAIAVEYDEVFEVYTAMFGLYIQKKYSAEIRAFLDEHYNSEKMQYSMMFAANEGLWEINLPINYLNGFNDSSSIEEMYQFLYSLIFRLAATIE</sequence>
<protein>
    <recommendedName>
        <fullName evidence="3">Branched-chain amino acid aminotransferase</fullName>
    </recommendedName>
</protein>
<evidence type="ECO:0000313" key="1">
    <source>
        <dbReference type="EMBL" id="MCZ8532385.1"/>
    </source>
</evidence>
<dbReference type="Proteomes" id="UP001152172">
    <property type="component" value="Unassembled WGS sequence"/>
</dbReference>
<gene>
    <name evidence="1" type="ORF">M9R61_03350</name>
</gene>